<feature type="compositionally biased region" description="Pro residues" evidence="1">
    <location>
        <begin position="673"/>
        <end position="748"/>
    </location>
</feature>
<feature type="region of interest" description="Disordered" evidence="1">
    <location>
        <begin position="662"/>
        <end position="768"/>
    </location>
</feature>
<name>A0A0R0A888_9GAMM</name>
<dbReference type="InterPro" id="IPR036709">
    <property type="entry name" value="Autotransporte_beta_dom_sf"/>
</dbReference>
<dbReference type="EMBL" id="LLXU01000122">
    <property type="protein sequence ID" value="KRG38298.1"/>
    <property type="molecule type" value="Genomic_DNA"/>
</dbReference>
<dbReference type="GO" id="GO:0019867">
    <property type="term" value="C:outer membrane"/>
    <property type="evidence" value="ECO:0007669"/>
    <property type="project" value="InterPro"/>
</dbReference>
<dbReference type="InterPro" id="IPR005546">
    <property type="entry name" value="Autotransporte_beta"/>
</dbReference>
<dbReference type="InterPro" id="IPR011050">
    <property type="entry name" value="Pectin_lyase_fold/virulence"/>
</dbReference>
<organism evidence="4 5">
    <name type="scientific">Stenotrophomonas panacihumi</name>
    <dbReference type="NCBI Taxonomy" id="676599"/>
    <lineage>
        <taxon>Bacteria</taxon>
        <taxon>Pseudomonadati</taxon>
        <taxon>Pseudomonadota</taxon>
        <taxon>Gammaproteobacteria</taxon>
        <taxon>Lysobacterales</taxon>
        <taxon>Lysobacteraceae</taxon>
        <taxon>Stenotrophomonas</taxon>
    </lineage>
</organism>
<comment type="caution">
    <text evidence="4">The sequence shown here is derived from an EMBL/GenBank/DDBJ whole genome shotgun (WGS) entry which is preliminary data.</text>
</comment>
<evidence type="ECO:0000256" key="1">
    <source>
        <dbReference type="SAM" id="MobiDB-lite"/>
    </source>
</evidence>
<dbReference type="PANTHER" id="PTHR12338">
    <property type="entry name" value="AUTOTRANSPORTER"/>
    <property type="match status" value="1"/>
</dbReference>
<sequence>MSLQNTKKHSFIVFPHIALCLLPSVALAQQLIVADTSGHASGTYDTGTADGREGTALIAEKSGNLLPGAEPVVIGTGGTDALGIHADTAGTVTLDKAPRLSTLGAGSHGVMATGAGRIKLDGGHVAVRGDDAHAVVAMTTDDGRGHVVLTDTTLASAKGTVLLAQGARSGVVATGMHATQGADATAAGIAALQGSEIRLIGGTLASDAATPLLRVEDTRSRISAHAAFQGTARGTDSSTATVVAGGTLELHAGTVLEGAGFGVAAYDPGTTITGTDATLTAARGAGAEAADEATIRLHGSRLTGATHGAVTARGGTFEATATRITATAAGDAPEGPSQGVAAMAGGTALLNAGTEISGSNGVFAAGGRVRATQARIIATGKPLGTDTQVRGAGVLLAPGGVAELADTHVQAGGEGVRFGFDPQASVQKASATLVGGSVNATGGPAVRLTGLGGAGAIGELYLREGVTLQGVDGRLIEVTGEAGLPAELRVFADQVALQGDLAASAGAVLDLSLVNSRLEGAIRGGGAMRIDAASRWDVAATSDVGTLRHAGAVAFAAPAQGGFKTLTVHGDYTGEQGTLSMNTALADDNAQTDRLVVHGATAGRTRLRVTNVGGAGAQTVEGIQLVQVDGASAGAFALEGRVVAGVYEYQLFKGGVATPDDGGWYLRSQDTTPAPPPAAAPQPQPEPMPATPPSPPSPHEPAAPQEPIPVPEAPPSPVPAPAPIAPPIEAPPQPAKPVQAPTPTPVTPPAHEVPVPPAPVPSPSVSPPRPLYRPEAGAYLANQAAGVAMFQHQMHDRRGEPDFAGDTPPAPVVWTRVLRRQQDGPAGFGQLEVSSDTSMLQVGGELAHGSAGAGRWHVGAMAGAGRSDNHVGSRLSQYHAKGKVRGYSAGLYATWFQRAATQGGAHIDAWAQYGRYENRINGDHLPQEAYEADSWSASLEGGYTFAMPSGDAHAWFIEPQAQAIYTDYDADEHVEANGTRVGSSLAGAWTTRVGARVFGHAGSTAYPRVQPFLAINWWRAGKGNEIAMDGTSIALGWPRDRYEARLGAQLRFGGGWTGWGHAGWQTGSEGFRDIGGQLGVNYRW</sequence>
<dbReference type="Gene3D" id="2.160.20.20">
    <property type="match status" value="1"/>
</dbReference>
<feature type="chain" id="PRO_5006390388" description="Autotransporter domain-containing protein" evidence="2">
    <location>
        <begin position="29"/>
        <end position="1084"/>
    </location>
</feature>
<dbReference type="Gene3D" id="2.40.128.130">
    <property type="entry name" value="Autotransporter beta-domain"/>
    <property type="match status" value="1"/>
</dbReference>
<feature type="compositionally biased region" description="Pro residues" evidence="1">
    <location>
        <begin position="754"/>
        <end position="768"/>
    </location>
</feature>
<dbReference type="InterPro" id="IPR050909">
    <property type="entry name" value="Bact_Autotransporter_VF"/>
</dbReference>
<gene>
    <name evidence="4" type="ORF">ARC20_15160</name>
</gene>
<dbReference type="PANTHER" id="PTHR12338:SF5">
    <property type="entry name" value="ANTIGEN 43-RELATED"/>
    <property type="match status" value="1"/>
</dbReference>
<evidence type="ECO:0000259" key="3">
    <source>
        <dbReference type="PROSITE" id="PS51208"/>
    </source>
</evidence>
<dbReference type="Proteomes" id="UP000051802">
    <property type="component" value="Unassembled WGS sequence"/>
</dbReference>
<protein>
    <recommendedName>
        <fullName evidence="3">Autotransporter domain-containing protein</fullName>
    </recommendedName>
</protein>
<evidence type="ECO:0000313" key="5">
    <source>
        <dbReference type="Proteomes" id="UP000051802"/>
    </source>
</evidence>
<dbReference type="CDD" id="cd01344">
    <property type="entry name" value="PL2_Passenger_AT"/>
    <property type="match status" value="1"/>
</dbReference>
<keyword evidence="5" id="KW-1185">Reference proteome</keyword>
<dbReference type="Pfam" id="PF03797">
    <property type="entry name" value="Autotransporter"/>
    <property type="match status" value="1"/>
</dbReference>
<dbReference type="InterPro" id="IPR006315">
    <property type="entry name" value="OM_autotransptr_brl_dom"/>
</dbReference>
<feature type="domain" description="Autotransporter" evidence="3">
    <location>
        <begin position="806"/>
        <end position="1084"/>
    </location>
</feature>
<reference evidence="4 5" key="1">
    <citation type="submission" date="2015-10" db="EMBL/GenBank/DDBJ databases">
        <title>Genome sequencing and analysis of members of genus Stenotrophomonas.</title>
        <authorList>
            <person name="Patil P.P."/>
            <person name="Midha S."/>
            <person name="Patil P.B."/>
        </authorList>
    </citation>
    <scope>NUCLEOTIDE SEQUENCE [LARGE SCALE GENOMIC DNA]</scope>
    <source>
        <strain evidence="4 5">JCM 16536</strain>
    </source>
</reference>
<dbReference type="SUPFAM" id="SSF51126">
    <property type="entry name" value="Pectin lyase-like"/>
    <property type="match status" value="1"/>
</dbReference>
<dbReference type="InterPro" id="IPR043990">
    <property type="entry name" value="AC_1"/>
</dbReference>
<dbReference type="RefSeq" id="WP_057648789.1">
    <property type="nucleotide sequence ID" value="NZ_LLXU01000122.1"/>
</dbReference>
<evidence type="ECO:0000313" key="4">
    <source>
        <dbReference type="EMBL" id="KRG38298.1"/>
    </source>
</evidence>
<feature type="signal peptide" evidence="2">
    <location>
        <begin position="1"/>
        <end position="28"/>
    </location>
</feature>
<keyword evidence="2" id="KW-0732">Signal</keyword>
<proteinExistence type="predicted"/>
<dbReference type="InterPro" id="IPR012332">
    <property type="entry name" value="Autotransporter_pectin_lyase_C"/>
</dbReference>
<dbReference type="AlphaFoldDB" id="A0A0R0A888"/>
<evidence type="ECO:0000256" key="2">
    <source>
        <dbReference type="SAM" id="SignalP"/>
    </source>
</evidence>
<dbReference type="NCBIfam" id="TIGR01414">
    <property type="entry name" value="autotrans_barl"/>
    <property type="match status" value="1"/>
</dbReference>
<accession>A0A0R0A888</accession>
<dbReference type="STRING" id="676599.ARC20_15160"/>
<dbReference type="Pfam" id="PF18883">
    <property type="entry name" value="AC_1"/>
    <property type="match status" value="1"/>
</dbReference>
<dbReference type="SUPFAM" id="SSF103515">
    <property type="entry name" value="Autotransporter"/>
    <property type="match status" value="1"/>
</dbReference>
<dbReference type="SMART" id="SM00869">
    <property type="entry name" value="Autotransporter"/>
    <property type="match status" value="1"/>
</dbReference>
<dbReference type="PROSITE" id="PS51208">
    <property type="entry name" value="AUTOTRANSPORTER"/>
    <property type="match status" value="1"/>
</dbReference>